<dbReference type="OrthoDB" id="4873601at2759"/>
<organism evidence="2 3">
    <name type="scientific">Linnemannia elongata AG-77</name>
    <dbReference type="NCBI Taxonomy" id="1314771"/>
    <lineage>
        <taxon>Eukaryota</taxon>
        <taxon>Fungi</taxon>
        <taxon>Fungi incertae sedis</taxon>
        <taxon>Mucoromycota</taxon>
        <taxon>Mortierellomycotina</taxon>
        <taxon>Mortierellomycetes</taxon>
        <taxon>Mortierellales</taxon>
        <taxon>Mortierellaceae</taxon>
        <taxon>Linnemannia</taxon>
    </lineage>
</organism>
<dbReference type="Proteomes" id="UP000078512">
    <property type="component" value="Unassembled WGS sequence"/>
</dbReference>
<feature type="chain" id="PRO_5008276078" description="Extracellular membrane protein CFEM domain-containing protein" evidence="1">
    <location>
        <begin position="22"/>
        <end position="87"/>
    </location>
</feature>
<dbReference type="AlphaFoldDB" id="A0A197JLU1"/>
<reference evidence="2 3" key="1">
    <citation type="submission" date="2016-05" db="EMBL/GenBank/DDBJ databases">
        <title>Genome sequencing reveals origins of a unique bacterial endosymbiosis in the earliest lineages of terrestrial Fungi.</title>
        <authorList>
            <consortium name="DOE Joint Genome Institute"/>
            <person name="Uehling J."/>
            <person name="Gryganskyi A."/>
            <person name="Hameed K."/>
            <person name="Tschaplinski T."/>
            <person name="Misztal P."/>
            <person name="Wu S."/>
            <person name="Desiro A."/>
            <person name="Vande Pol N."/>
            <person name="Du Z.-Y."/>
            <person name="Zienkiewicz A."/>
            <person name="Zienkiewicz K."/>
            <person name="Morin E."/>
            <person name="Tisserant E."/>
            <person name="Splivallo R."/>
            <person name="Hainaut M."/>
            <person name="Henrissat B."/>
            <person name="Ohm R."/>
            <person name="Kuo A."/>
            <person name="Yan J."/>
            <person name="Lipzen A."/>
            <person name="Nolan M."/>
            <person name="Labutti K."/>
            <person name="Barry K."/>
            <person name="Goldstein A."/>
            <person name="Labbe J."/>
            <person name="Schadt C."/>
            <person name="Tuskan G."/>
            <person name="Grigoriev I."/>
            <person name="Martin F."/>
            <person name="Vilgalys R."/>
            <person name="Bonito G."/>
        </authorList>
    </citation>
    <scope>NUCLEOTIDE SEQUENCE [LARGE SCALE GENOMIC DNA]</scope>
    <source>
        <strain evidence="2 3">AG-77</strain>
    </source>
</reference>
<feature type="signal peptide" evidence="1">
    <location>
        <begin position="1"/>
        <end position="21"/>
    </location>
</feature>
<evidence type="ECO:0008006" key="4">
    <source>
        <dbReference type="Google" id="ProtNLM"/>
    </source>
</evidence>
<name>A0A197JLU1_9FUNG</name>
<evidence type="ECO:0000313" key="2">
    <source>
        <dbReference type="EMBL" id="OAQ25461.1"/>
    </source>
</evidence>
<proteinExistence type="predicted"/>
<protein>
    <recommendedName>
        <fullName evidence="4">Extracellular membrane protein CFEM domain-containing protein</fullName>
    </recommendedName>
</protein>
<evidence type="ECO:0000256" key="1">
    <source>
        <dbReference type="SAM" id="SignalP"/>
    </source>
</evidence>
<gene>
    <name evidence="2" type="ORF">K457DRAFT_141111</name>
</gene>
<evidence type="ECO:0000313" key="3">
    <source>
        <dbReference type="Proteomes" id="UP000078512"/>
    </source>
</evidence>
<sequence>MLRNILAAATLSMTLAALVFACSDSDSTIRCGGIDGWKDTTECMKELGNNEDCYCRSNDRYYAVANNNYMAFQACCDRKSNFGWGTC</sequence>
<keyword evidence="1" id="KW-0732">Signal</keyword>
<accession>A0A197JLU1</accession>
<dbReference type="PROSITE" id="PS51257">
    <property type="entry name" value="PROKAR_LIPOPROTEIN"/>
    <property type="match status" value="1"/>
</dbReference>
<dbReference type="EMBL" id="KV442078">
    <property type="protein sequence ID" value="OAQ25461.1"/>
    <property type="molecule type" value="Genomic_DNA"/>
</dbReference>
<keyword evidence="3" id="KW-1185">Reference proteome</keyword>